<dbReference type="Proteomes" id="UP000614469">
    <property type="component" value="Unassembled WGS sequence"/>
</dbReference>
<evidence type="ECO:0000313" key="2">
    <source>
        <dbReference type="EMBL" id="MBC8334789.1"/>
    </source>
</evidence>
<organism evidence="2 3">
    <name type="scientific">Candidatus Desulfolinea nitratireducens</name>
    <dbReference type="NCBI Taxonomy" id="2841698"/>
    <lineage>
        <taxon>Bacteria</taxon>
        <taxon>Bacillati</taxon>
        <taxon>Chloroflexota</taxon>
        <taxon>Anaerolineae</taxon>
        <taxon>Anaerolineales</taxon>
        <taxon>Anaerolineales incertae sedis</taxon>
        <taxon>Candidatus Desulfolinea</taxon>
    </lineage>
</organism>
<evidence type="ECO:0000256" key="1">
    <source>
        <dbReference type="SAM" id="SignalP"/>
    </source>
</evidence>
<keyword evidence="1" id="KW-0732">Signal</keyword>
<feature type="signal peptide" evidence="1">
    <location>
        <begin position="1"/>
        <end position="21"/>
    </location>
</feature>
<dbReference type="EMBL" id="JACNJN010000080">
    <property type="protein sequence ID" value="MBC8334789.1"/>
    <property type="molecule type" value="Genomic_DNA"/>
</dbReference>
<dbReference type="AlphaFoldDB" id="A0A8J6NJ75"/>
<evidence type="ECO:0008006" key="4">
    <source>
        <dbReference type="Google" id="ProtNLM"/>
    </source>
</evidence>
<reference evidence="2 3" key="1">
    <citation type="submission" date="2020-08" db="EMBL/GenBank/DDBJ databases">
        <title>Bridging the membrane lipid divide: bacteria of the FCB group superphylum have the potential to synthesize archaeal ether lipids.</title>
        <authorList>
            <person name="Villanueva L."/>
            <person name="Von Meijenfeldt F.A.B."/>
            <person name="Westbye A.B."/>
            <person name="Yadav S."/>
            <person name="Hopmans E.C."/>
            <person name="Dutilh B.E."/>
            <person name="Sinninghe Damste J.S."/>
        </authorList>
    </citation>
    <scope>NUCLEOTIDE SEQUENCE [LARGE SCALE GENOMIC DNA]</scope>
    <source>
        <strain evidence="2">NIOZ-UU36</strain>
    </source>
</reference>
<comment type="caution">
    <text evidence="2">The sequence shown here is derived from an EMBL/GenBank/DDBJ whole genome shotgun (WGS) entry which is preliminary data.</text>
</comment>
<feature type="chain" id="PRO_5035308023" description="DUF4352 domain-containing protein" evidence="1">
    <location>
        <begin position="22"/>
        <end position="188"/>
    </location>
</feature>
<proteinExistence type="predicted"/>
<protein>
    <recommendedName>
        <fullName evidence="4">DUF4352 domain-containing protein</fullName>
    </recommendedName>
</protein>
<sequence length="188" mass="20329">MKRFTLLFILVILLTACSSTRSPSTQPTTEAFITATLPSMSTPWPTSSANPVTATPTDSPSIMEQLFPSSTAGNELTRMDEQGMVIIEITPLNLGMPDDDTLDFNVSLNTHSVDLSMDLAQLSVITTDTGGVIQAISWDGPSGGHHVTGKLLFPATKDGISILDGVSRFTLQIRDLDADNRTFEWQLK</sequence>
<name>A0A8J6NJ75_9CHLR</name>
<evidence type="ECO:0000313" key="3">
    <source>
        <dbReference type="Proteomes" id="UP000614469"/>
    </source>
</evidence>
<dbReference type="PROSITE" id="PS51257">
    <property type="entry name" value="PROKAR_LIPOPROTEIN"/>
    <property type="match status" value="1"/>
</dbReference>
<gene>
    <name evidence="2" type="ORF">H8E29_05955</name>
</gene>
<accession>A0A8J6NJ75</accession>